<accession>A0ABR3F8I7</accession>
<comment type="caution">
    <text evidence="2">The sequence shown here is derived from an EMBL/GenBank/DDBJ whole genome shotgun (WGS) entry which is preliminary data.</text>
</comment>
<name>A0ABR3F8I7_9AGAR</name>
<reference evidence="2 3" key="1">
    <citation type="submission" date="2024-02" db="EMBL/GenBank/DDBJ databases">
        <title>A draft genome for the cacao thread blight pathogen Marasmius crinis-equi.</title>
        <authorList>
            <person name="Cohen S.P."/>
            <person name="Baruah I.K."/>
            <person name="Amoako-Attah I."/>
            <person name="Bukari Y."/>
            <person name="Meinhardt L.W."/>
            <person name="Bailey B.A."/>
        </authorList>
    </citation>
    <scope>NUCLEOTIDE SEQUENCE [LARGE SCALE GENOMIC DNA]</scope>
    <source>
        <strain evidence="2 3">GH-76</strain>
    </source>
</reference>
<protein>
    <submittedName>
        <fullName evidence="2">Uncharacterized protein</fullName>
    </submittedName>
</protein>
<evidence type="ECO:0000313" key="2">
    <source>
        <dbReference type="EMBL" id="KAL0571580.1"/>
    </source>
</evidence>
<dbReference type="EMBL" id="JBAHYK010000745">
    <property type="protein sequence ID" value="KAL0571580.1"/>
    <property type="molecule type" value="Genomic_DNA"/>
</dbReference>
<gene>
    <name evidence="2" type="ORF">V5O48_010374</name>
</gene>
<sequence length="81" mass="8677">MILQTTPRAASLSRPRHQPPAAPLNVGAAPGTSPREMFLNNFLRAGVEEKKALDGEEMTMSQSSAFETKSLAKNVDAPPIT</sequence>
<organism evidence="2 3">
    <name type="scientific">Marasmius crinis-equi</name>
    <dbReference type="NCBI Taxonomy" id="585013"/>
    <lineage>
        <taxon>Eukaryota</taxon>
        <taxon>Fungi</taxon>
        <taxon>Dikarya</taxon>
        <taxon>Basidiomycota</taxon>
        <taxon>Agaricomycotina</taxon>
        <taxon>Agaricomycetes</taxon>
        <taxon>Agaricomycetidae</taxon>
        <taxon>Agaricales</taxon>
        <taxon>Marasmiineae</taxon>
        <taxon>Marasmiaceae</taxon>
        <taxon>Marasmius</taxon>
    </lineage>
</organism>
<dbReference type="Proteomes" id="UP001465976">
    <property type="component" value="Unassembled WGS sequence"/>
</dbReference>
<proteinExistence type="predicted"/>
<evidence type="ECO:0000256" key="1">
    <source>
        <dbReference type="SAM" id="MobiDB-lite"/>
    </source>
</evidence>
<feature type="region of interest" description="Disordered" evidence="1">
    <location>
        <begin position="1"/>
        <end position="32"/>
    </location>
</feature>
<feature type="non-terminal residue" evidence="2">
    <location>
        <position position="81"/>
    </location>
</feature>
<feature type="region of interest" description="Disordered" evidence="1">
    <location>
        <begin position="55"/>
        <end position="81"/>
    </location>
</feature>
<evidence type="ECO:0000313" key="3">
    <source>
        <dbReference type="Proteomes" id="UP001465976"/>
    </source>
</evidence>
<keyword evidence="3" id="KW-1185">Reference proteome</keyword>